<evidence type="ECO:0000256" key="2">
    <source>
        <dbReference type="ARBA" id="ARBA00023239"/>
    </source>
</evidence>
<evidence type="ECO:0000259" key="3">
    <source>
        <dbReference type="SMART" id="SM01007"/>
    </source>
</evidence>
<dbReference type="GO" id="GO:0019323">
    <property type="term" value="P:pentose catabolic process"/>
    <property type="evidence" value="ECO:0007669"/>
    <property type="project" value="TreeGrafter"/>
</dbReference>
<evidence type="ECO:0000256" key="1">
    <source>
        <dbReference type="ARBA" id="ARBA00022723"/>
    </source>
</evidence>
<dbReference type="InterPro" id="IPR001303">
    <property type="entry name" value="Aldolase_II/adducin_N"/>
</dbReference>
<keyword evidence="2 4" id="KW-0456">Lyase</keyword>
<keyword evidence="1" id="KW-0479">Metal-binding</keyword>
<dbReference type="GO" id="GO:0008738">
    <property type="term" value="F:L-fuculose-phosphate aldolase activity"/>
    <property type="evidence" value="ECO:0007669"/>
    <property type="project" value="UniProtKB-EC"/>
</dbReference>
<evidence type="ECO:0000313" key="5">
    <source>
        <dbReference type="Proteomes" id="UP000075398"/>
    </source>
</evidence>
<protein>
    <submittedName>
        <fullName evidence="4">L-fuculose phosphate aldolase</fullName>
        <ecNumber evidence="4">4.1.2.17</ecNumber>
    </submittedName>
</protein>
<reference evidence="4 5" key="1">
    <citation type="journal article" date="2016" name="ISME J.">
        <title>Chasing the elusive Euryarchaeota class WSA2: genomes reveal a uniquely fastidious methyl-reducing methanogen.</title>
        <authorList>
            <person name="Nobu M.K."/>
            <person name="Narihiro T."/>
            <person name="Kuroda K."/>
            <person name="Mei R."/>
            <person name="Liu W.T."/>
        </authorList>
    </citation>
    <scope>NUCLEOTIDE SEQUENCE [LARGE SCALE GENOMIC DNA]</scope>
    <source>
        <strain evidence="4">U1lsi0528_Bin055</strain>
    </source>
</reference>
<organism evidence="4 5">
    <name type="scientific">Candidatus Methanofastidiosum methylothiophilum</name>
    <dbReference type="NCBI Taxonomy" id="1705564"/>
    <lineage>
        <taxon>Archaea</taxon>
        <taxon>Methanobacteriati</taxon>
        <taxon>Methanobacteriota</taxon>
        <taxon>Stenosarchaea group</taxon>
        <taxon>Candidatus Methanofastidiosia</taxon>
        <taxon>Candidatus Methanofastidiosales</taxon>
        <taxon>Candidatus Methanofastidiosaceae</taxon>
        <taxon>Candidatus Methanofastidiosum</taxon>
    </lineage>
</organism>
<gene>
    <name evidence="4" type="primary">fucA</name>
    <name evidence="4" type="ORF">AMQ22_02168</name>
</gene>
<dbReference type="PATRIC" id="fig|1705409.3.peg.2336"/>
<feature type="domain" description="Class II aldolase/adducin N-terminal" evidence="3">
    <location>
        <begin position="3"/>
        <end position="175"/>
    </location>
</feature>
<dbReference type="GO" id="GO:0046872">
    <property type="term" value="F:metal ion binding"/>
    <property type="evidence" value="ECO:0007669"/>
    <property type="project" value="UniProtKB-KW"/>
</dbReference>
<dbReference type="InterPro" id="IPR050197">
    <property type="entry name" value="Aldolase_class_II_sugar_metab"/>
</dbReference>
<dbReference type="GO" id="GO:0005829">
    <property type="term" value="C:cytosol"/>
    <property type="evidence" value="ECO:0007669"/>
    <property type="project" value="TreeGrafter"/>
</dbReference>
<dbReference type="UniPathway" id="UPA00071"/>
<dbReference type="SUPFAM" id="SSF53639">
    <property type="entry name" value="AraD/HMP-PK domain-like"/>
    <property type="match status" value="1"/>
</dbReference>
<dbReference type="SMART" id="SM01007">
    <property type="entry name" value="Aldolase_II"/>
    <property type="match status" value="1"/>
</dbReference>
<dbReference type="AlphaFoldDB" id="A0A150IMP0"/>
<dbReference type="InterPro" id="IPR036409">
    <property type="entry name" value="Aldolase_II/adducin_N_sf"/>
</dbReference>
<comment type="caution">
    <text evidence="4">The sequence shown here is derived from an EMBL/GenBank/DDBJ whole genome shotgun (WGS) entry which is preliminary data.</text>
</comment>
<name>A0A150IMP0_9EURY</name>
<dbReference type="PANTHER" id="PTHR22789">
    <property type="entry name" value="FUCULOSE PHOSPHATE ALDOLASE"/>
    <property type="match status" value="1"/>
</dbReference>
<dbReference type="EMBL" id="LNGC01000215">
    <property type="protein sequence ID" value="KYC46158.1"/>
    <property type="molecule type" value="Genomic_DNA"/>
</dbReference>
<dbReference type="Pfam" id="PF00596">
    <property type="entry name" value="Aldolase_II"/>
    <property type="match status" value="1"/>
</dbReference>
<proteinExistence type="predicted"/>
<dbReference type="EC" id="4.1.2.17" evidence="4"/>
<sequence length="183" mass="20197">MWKEIGKFGKKLVEGGYLSSHFGNISVRVGDSITVTRSGCMLDDITEASVVTVDLHKPSSLDLIASSETIVHREIYKRTSALAIIHAHCPFAVIESLLHDTSIEPYDSEGKFFFHEIPIVTGHIGTKELAENAAKSLEKHKGCIVKAHGTFAVGKILEEAYVHTTMIEHSAKIKYFCDLSKNK</sequence>
<dbReference type="Gene3D" id="3.40.225.10">
    <property type="entry name" value="Class II aldolase/adducin N-terminal domain"/>
    <property type="match status" value="1"/>
</dbReference>
<dbReference type="Proteomes" id="UP000075398">
    <property type="component" value="Unassembled WGS sequence"/>
</dbReference>
<dbReference type="STRING" id="1705564.APG08_00489"/>
<evidence type="ECO:0000313" key="4">
    <source>
        <dbReference type="EMBL" id="KYC46158.1"/>
    </source>
</evidence>
<dbReference type="NCBIfam" id="NF006413">
    <property type="entry name" value="PRK08660.1"/>
    <property type="match status" value="1"/>
</dbReference>
<accession>A0A150IMP0</accession>
<dbReference type="PANTHER" id="PTHR22789:SF0">
    <property type="entry name" value="3-OXO-TETRONATE 4-PHOSPHATE DECARBOXYLASE-RELATED"/>
    <property type="match status" value="1"/>
</dbReference>